<dbReference type="InterPro" id="IPR019887">
    <property type="entry name" value="Tscrpt_reg_AsnC/Lrp_C"/>
</dbReference>
<evidence type="ECO:0000313" key="6">
    <source>
        <dbReference type="Proteomes" id="UP000253104"/>
    </source>
</evidence>
<reference evidence="5 6" key="1">
    <citation type="journal article" date="2018" name="ISME J.">
        <title>Involvement of Burkholderiaceae and sulfurous volatiles in disease-suppressive soils.</title>
        <authorList>
            <person name="Carrion V.J."/>
            <person name="Cordovez V."/>
            <person name="Tyc O."/>
            <person name="Etalo D.W."/>
            <person name="de Bruijn I."/>
            <person name="de Jager V.C."/>
            <person name="Medema M.H."/>
            <person name="Eberl L."/>
            <person name="Raaijmakers J.M."/>
        </authorList>
    </citation>
    <scope>NUCLEOTIDE SEQUENCE [LARGE SCALE GENOMIC DNA]</scope>
    <source>
        <strain evidence="6">mHSR5</strain>
    </source>
</reference>
<keyword evidence="3" id="KW-0804">Transcription</keyword>
<dbReference type="PRINTS" id="PR00033">
    <property type="entry name" value="HTHASNC"/>
</dbReference>
<keyword evidence="2" id="KW-0238">DNA-binding</keyword>
<dbReference type="SUPFAM" id="SSF46785">
    <property type="entry name" value="Winged helix' DNA-binding domain"/>
    <property type="match status" value="1"/>
</dbReference>
<name>A0A2Z5N7Y1_BURPY</name>
<dbReference type="InterPro" id="IPR019888">
    <property type="entry name" value="Tscrpt_reg_AsnC-like"/>
</dbReference>
<dbReference type="Gene3D" id="1.10.10.10">
    <property type="entry name" value="Winged helix-like DNA-binding domain superfamily/Winged helix DNA-binding domain"/>
    <property type="match status" value="1"/>
</dbReference>
<dbReference type="Pfam" id="PF01037">
    <property type="entry name" value="AsnC_trans_reg"/>
    <property type="match status" value="1"/>
</dbReference>
<organism evidence="5 6">
    <name type="scientific">Burkholderia pyrrocinia</name>
    <name type="common">Pseudomonas pyrrocinia</name>
    <dbReference type="NCBI Taxonomy" id="60550"/>
    <lineage>
        <taxon>Bacteria</taxon>
        <taxon>Pseudomonadati</taxon>
        <taxon>Pseudomonadota</taxon>
        <taxon>Betaproteobacteria</taxon>
        <taxon>Burkholderiales</taxon>
        <taxon>Burkholderiaceae</taxon>
        <taxon>Burkholderia</taxon>
        <taxon>Burkholderia cepacia complex</taxon>
    </lineage>
</organism>
<dbReference type="GO" id="GO:0043200">
    <property type="term" value="P:response to amino acid"/>
    <property type="evidence" value="ECO:0007669"/>
    <property type="project" value="TreeGrafter"/>
</dbReference>
<keyword evidence="1" id="KW-0805">Transcription regulation</keyword>
<dbReference type="GO" id="GO:0043565">
    <property type="term" value="F:sequence-specific DNA binding"/>
    <property type="evidence" value="ECO:0007669"/>
    <property type="project" value="InterPro"/>
</dbReference>
<dbReference type="InterPro" id="IPR000485">
    <property type="entry name" value="AsnC-type_HTH_dom"/>
</dbReference>
<dbReference type="PROSITE" id="PS50956">
    <property type="entry name" value="HTH_ASNC_2"/>
    <property type="match status" value="1"/>
</dbReference>
<dbReference type="InterPro" id="IPR036390">
    <property type="entry name" value="WH_DNA-bd_sf"/>
</dbReference>
<accession>A0A2Z5N7Y1</accession>
<dbReference type="PANTHER" id="PTHR30154:SF34">
    <property type="entry name" value="TRANSCRIPTIONAL REGULATOR AZLB"/>
    <property type="match status" value="1"/>
</dbReference>
<evidence type="ECO:0000313" key="5">
    <source>
        <dbReference type="EMBL" id="AXF25675.1"/>
    </source>
</evidence>
<dbReference type="OrthoDB" id="8526125at2"/>
<evidence type="ECO:0000256" key="2">
    <source>
        <dbReference type="ARBA" id="ARBA00023125"/>
    </source>
</evidence>
<evidence type="ECO:0000259" key="4">
    <source>
        <dbReference type="PROSITE" id="PS50956"/>
    </source>
</evidence>
<dbReference type="EMBL" id="CP024904">
    <property type="protein sequence ID" value="AXF25675.1"/>
    <property type="molecule type" value="Genomic_DNA"/>
</dbReference>
<dbReference type="GO" id="GO:0006355">
    <property type="term" value="P:regulation of DNA-templated transcription"/>
    <property type="evidence" value="ECO:0007669"/>
    <property type="project" value="UniProtKB-ARBA"/>
</dbReference>
<dbReference type="GO" id="GO:0005829">
    <property type="term" value="C:cytosol"/>
    <property type="evidence" value="ECO:0007669"/>
    <property type="project" value="TreeGrafter"/>
</dbReference>
<dbReference type="SMART" id="SM00344">
    <property type="entry name" value="HTH_ASNC"/>
    <property type="match status" value="1"/>
</dbReference>
<proteinExistence type="predicted"/>
<sequence>MPMKLDAIDKRILRALQRNSNQTNAELAQHAGLSATPCLRRVHLLEEQGVINGYVALLNPAAIDLKFATFVRITLDRQDKATIEHFAREIEKAPEVLECHLMAGSYDYLLRVIAKDLDDYQRFQMETLTKIEGVRNVETEIPLRQIKHTTNLPVW</sequence>
<feature type="domain" description="HTH asnC-type" evidence="4">
    <location>
        <begin position="5"/>
        <end position="66"/>
    </location>
</feature>
<dbReference type="CDD" id="cd00090">
    <property type="entry name" value="HTH_ARSR"/>
    <property type="match status" value="1"/>
</dbReference>
<dbReference type="Gene3D" id="3.30.70.920">
    <property type="match status" value="1"/>
</dbReference>
<protein>
    <submittedName>
        <fullName evidence="5">AsnC family transcriptional regulator</fullName>
    </submittedName>
</protein>
<dbReference type="SUPFAM" id="SSF54909">
    <property type="entry name" value="Dimeric alpha+beta barrel"/>
    <property type="match status" value="1"/>
</dbReference>
<dbReference type="AlphaFoldDB" id="A0A2Z5N7Y1"/>
<evidence type="ECO:0000256" key="1">
    <source>
        <dbReference type="ARBA" id="ARBA00023015"/>
    </source>
</evidence>
<dbReference type="RefSeq" id="WP_114182038.1">
    <property type="nucleotide sequence ID" value="NZ_CP024904.1"/>
</dbReference>
<dbReference type="InterPro" id="IPR036388">
    <property type="entry name" value="WH-like_DNA-bd_sf"/>
</dbReference>
<evidence type="ECO:0000256" key="3">
    <source>
        <dbReference type="ARBA" id="ARBA00023163"/>
    </source>
</evidence>
<gene>
    <name evidence="5" type="ORF">CUJ89_35160</name>
</gene>
<dbReference type="InterPro" id="IPR011991">
    <property type="entry name" value="ArsR-like_HTH"/>
</dbReference>
<dbReference type="InterPro" id="IPR011008">
    <property type="entry name" value="Dimeric_a/b-barrel"/>
</dbReference>
<dbReference type="Pfam" id="PF13412">
    <property type="entry name" value="HTH_24"/>
    <property type="match status" value="1"/>
</dbReference>
<dbReference type="Proteomes" id="UP000253104">
    <property type="component" value="Chromosome mHSR5_C"/>
</dbReference>
<dbReference type="PANTHER" id="PTHR30154">
    <property type="entry name" value="LEUCINE-RESPONSIVE REGULATORY PROTEIN"/>
    <property type="match status" value="1"/>
</dbReference>